<feature type="coiled-coil region" evidence="1">
    <location>
        <begin position="178"/>
        <end position="205"/>
    </location>
</feature>
<feature type="transmembrane region" description="Helical" evidence="3">
    <location>
        <begin position="42"/>
        <end position="66"/>
    </location>
</feature>
<keyword evidence="1" id="KW-0175">Coiled coil</keyword>
<name>A0ABT4LXS6_9PROT</name>
<feature type="coiled-coil region" evidence="1">
    <location>
        <begin position="277"/>
        <end position="365"/>
    </location>
</feature>
<feature type="transmembrane region" description="Helical" evidence="3">
    <location>
        <begin position="78"/>
        <end position="100"/>
    </location>
</feature>
<comment type="caution">
    <text evidence="4">The sequence shown here is derived from an EMBL/GenBank/DDBJ whole genome shotgun (WGS) entry which is preliminary data.</text>
</comment>
<keyword evidence="3" id="KW-0812">Transmembrane</keyword>
<protein>
    <recommendedName>
        <fullName evidence="6">TipN</fullName>
    </recommendedName>
</protein>
<keyword evidence="3" id="KW-0472">Membrane</keyword>
<dbReference type="RefSeq" id="WP_269402386.1">
    <property type="nucleotide sequence ID" value="NZ_JAPWGW010000003.1"/>
</dbReference>
<proteinExistence type="predicted"/>
<keyword evidence="5" id="KW-1185">Reference proteome</keyword>
<keyword evidence="3" id="KW-1133">Transmembrane helix</keyword>
<dbReference type="Proteomes" id="UP001083770">
    <property type="component" value="Unassembled WGS sequence"/>
</dbReference>
<feature type="region of interest" description="Disordered" evidence="2">
    <location>
        <begin position="373"/>
        <end position="516"/>
    </location>
</feature>
<feature type="compositionally biased region" description="Acidic residues" evidence="2">
    <location>
        <begin position="438"/>
        <end position="455"/>
    </location>
</feature>
<evidence type="ECO:0000313" key="4">
    <source>
        <dbReference type="EMBL" id="MCZ4298308.1"/>
    </source>
</evidence>
<organism evidence="4 5">
    <name type="scientific">Henriciella marina</name>
    <dbReference type="NCBI Taxonomy" id="453851"/>
    <lineage>
        <taxon>Bacteria</taxon>
        <taxon>Pseudomonadati</taxon>
        <taxon>Pseudomonadota</taxon>
        <taxon>Alphaproteobacteria</taxon>
        <taxon>Hyphomonadales</taxon>
        <taxon>Hyphomonadaceae</taxon>
        <taxon>Henriciella</taxon>
    </lineage>
</organism>
<feature type="compositionally biased region" description="Basic and acidic residues" evidence="2">
    <location>
        <begin position="479"/>
        <end position="491"/>
    </location>
</feature>
<evidence type="ECO:0000256" key="1">
    <source>
        <dbReference type="SAM" id="Coils"/>
    </source>
</evidence>
<reference evidence="4" key="1">
    <citation type="submission" date="2022-12" db="EMBL/GenBank/DDBJ databases">
        <title>Bacterial isolates from different developmental stages of Nematostella vectensis.</title>
        <authorList>
            <person name="Fraune S."/>
        </authorList>
    </citation>
    <scope>NUCLEOTIDE SEQUENCE</scope>
    <source>
        <strain evidence="4">G21632-S1</strain>
    </source>
</reference>
<gene>
    <name evidence="4" type="ORF">O4G74_09585</name>
</gene>
<evidence type="ECO:0000313" key="5">
    <source>
        <dbReference type="Proteomes" id="UP001083770"/>
    </source>
</evidence>
<evidence type="ECO:0000256" key="2">
    <source>
        <dbReference type="SAM" id="MobiDB-lite"/>
    </source>
</evidence>
<accession>A0ABT4LXS6</accession>
<evidence type="ECO:0000256" key="3">
    <source>
        <dbReference type="SAM" id="Phobius"/>
    </source>
</evidence>
<sequence length="644" mass="69677">MAEQDNPERDELRLSNPVPMAFERSPASEVEALNAARDEGKVFVWTAIGAAVLWWIAAFAGAYAFLGSSGLSQLPIVPALAGAAALFLPGLLVLLAGFLARSNARASAANSVVLEAAARLIAPIETSGREAQNFAGLMKTSAGEVDRAMAHALSSMKAMSGEISEERTRLETVSQETAKQAKGLAERLNAERSALQLLAEQIESQSKLMSEAIPRQAEHMRASAKQAAEDIAEADAGLESRLNELREAGATLSDRVSALDEMAVAATKRSESLIFAVSRMEEKLEQSRRMVDQALRASEMVAASASTTGDRITEAVSAAMDNAKSASRDIQMEAREAAEKAAESLAALKRAGEEAAAAVREARKDADELARLQVSFEKPSREAQVTEAPESFTDPYSDDDDVFETDRPSKSASTTSRNESDSDLFGAAESPTSLPETGDGEETSDTADEPIDEESSVARRRWKDRIPPYLKPVAGTEARASDDETADDKTEPFAPVSAIERREDRNEPSDAGRRERWSSILADVARDERPHLPREENAEEMIHRLMESGIRLTDTFRPRDKKKIAAAARKGEGVRRKSVVDAASRQVQRVQKRLDSDSDLMMMAREFLAVEEADALSALDKTSHSSRNASARLSAFLLIDAALG</sequence>
<evidence type="ECO:0008006" key="6">
    <source>
        <dbReference type="Google" id="ProtNLM"/>
    </source>
</evidence>
<feature type="compositionally biased region" description="Basic and acidic residues" evidence="2">
    <location>
        <begin position="499"/>
        <end position="516"/>
    </location>
</feature>
<dbReference type="EMBL" id="JAPWGW010000003">
    <property type="protein sequence ID" value="MCZ4298308.1"/>
    <property type="molecule type" value="Genomic_DNA"/>
</dbReference>